<dbReference type="PROSITE" id="PS51257">
    <property type="entry name" value="PROKAR_LIPOPROTEIN"/>
    <property type="match status" value="1"/>
</dbReference>
<name>A0A1N7QJB5_9FLAO</name>
<gene>
    <name evidence="1" type="ORF">SAMN05421786_1112</name>
</gene>
<dbReference type="RefSeq" id="WP_076553753.1">
    <property type="nucleotide sequence ID" value="NZ_FTOL01000011.1"/>
</dbReference>
<reference evidence="2" key="1">
    <citation type="submission" date="2017-01" db="EMBL/GenBank/DDBJ databases">
        <authorList>
            <person name="Varghese N."/>
            <person name="Submissions S."/>
        </authorList>
    </citation>
    <scope>NUCLEOTIDE SEQUENCE [LARGE SCALE GENOMIC DNA]</scope>
    <source>
        <strain evidence="2">DSM 18017</strain>
    </source>
</reference>
<sequence>MKRFFLSLIVILFTSCNKSDLQQNSKNKVIETKLDYYERCRILVLEQNTLNQDFGFTKKGKEIDEQVVTYLGNIITSKKDTLKILNSVHYTGVYDDSKRGSGQVYIYTAHNKLLGFYNLGSADAVPSNIENKELIFKYNNESCNQTTKISLKDSIPRQIFIQCTKEGGDIYNLEAAHN</sequence>
<evidence type="ECO:0000313" key="1">
    <source>
        <dbReference type="EMBL" id="SIT22864.1"/>
    </source>
</evidence>
<evidence type="ECO:0008006" key="3">
    <source>
        <dbReference type="Google" id="ProtNLM"/>
    </source>
</evidence>
<accession>A0A1N7QJB5</accession>
<evidence type="ECO:0000313" key="2">
    <source>
        <dbReference type="Proteomes" id="UP000186744"/>
    </source>
</evidence>
<dbReference type="Proteomes" id="UP000186744">
    <property type="component" value="Unassembled WGS sequence"/>
</dbReference>
<protein>
    <recommendedName>
        <fullName evidence="3">Lipoprotein</fullName>
    </recommendedName>
</protein>
<dbReference type="AlphaFoldDB" id="A0A1N7QJB5"/>
<proteinExistence type="predicted"/>
<keyword evidence="2" id="KW-1185">Reference proteome</keyword>
<dbReference type="EMBL" id="FTOL01000011">
    <property type="protein sequence ID" value="SIT22864.1"/>
    <property type="molecule type" value="Genomic_DNA"/>
</dbReference>
<organism evidence="1 2">
    <name type="scientific">Chryseobacterium ureilyticum</name>
    <dbReference type="NCBI Taxonomy" id="373668"/>
    <lineage>
        <taxon>Bacteria</taxon>
        <taxon>Pseudomonadati</taxon>
        <taxon>Bacteroidota</taxon>
        <taxon>Flavobacteriia</taxon>
        <taxon>Flavobacteriales</taxon>
        <taxon>Weeksellaceae</taxon>
        <taxon>Chryseobacterium group</taxon>
        <taxon>Chryseobacterium</taxon>
    </lineage>
</organism>
<dbReference type="OrthoDB" id="676503at2"/>